<dbReference type="Proteomes" id="UP000315724">
    <property type="component" value="Chromosome"/>
</dbReference>
<gene>
    <name evidence="3" type="ORF">Mal48_04650</name>
</gene>
<dbReference type="InterPro" id="IPR012337">
    <property type="entry name" value="RNaseH-like_sf"/>
</dbReference>
<evidence type="ECO:0000313" key="4">
    <source>
        <dbReference type="Proteomes" id="UP000315724"/>
    </source>
</evidence>
<dbReference type="Pfam" id="PF01609">
    <property type="entry name" value="DDE_Tnp_1"/>
    <property type="match status" value="1"/>
</dbReference>
<protein>
    <submittedName>
        <fullName evidence="3">Transposase DDE domain protein</fullName>
    </submittedName>
</protein>
<organism evidence="3 4">
    <name type="scientific">Thalassoglobus polymorphus</name>
    <dbReference type="NCBI Taxonomy" id="2527994"/>
    <lineage>
        <taxon>Bacteria</taxon>
        <taxon>Pseudomonadati</taxon>
        <taxon>Planctomycetota</taxon>
        <taxon>Planctomycetia</taxon>
        <taxon>Planctomycetales</taxon>
        <taxon>Planctomycetaceae</taxon>
        <taxon>Thalassoglobus</taxon>
    </lineage>
</organism>
<feature type="region of interest" description="Disordered" evidence="1">
    <location>
        <begin position="169"/>
        <end position="211"/>
    </location>
</feature>
<feature type="compositionally biased region" description="Basic and acidic residues" evidence="1">
    <location>
        <begin position="169"/>
        <end position="186"/>
    </location>
</feature>
<dbReference type="SUPFAM" id="SSF53098">
    <property type="entry name" value="Ribonuclease H-like"/>
    <property type="match status" value="1"/>
</dbReference>
<dbReference type="GO" id="GO:0006313">
    <property type="term" value="P:DNA transposition"/>
    <property type="evidence" value="ECO:0007669"/>
    <property type="project" value="InterPro"/>
</dbReference>
<evidence type="ECO:0000256" key="1">
    <source>
        <dbReference type="SAM" id="MobiDB-lite"/>
    </source>
</evidence>
<dbReference type="InterPro" id="IPR002559">
    <property type="entry name" value="Transposase_11"/>
</dbReference>
<dbReference type="GO" id="GO:0004803">
    <property type="term" value="F:transposase activity"/>
    <property type="evidence" value="ECO:0007669"/>
    <property type="project" value="InterPro"/>
</dbReference>
<dbReference type="PANTHER" id="PTHR37529:SF1">
    <property type="entry name" value="TRANSPOSASE INSG FOR INSERTION SEQUENCE ELEMENT IS4-RELATED"/>
    <property type="match status" value="1"/>
</dbReference>
<dbReference type="GO" id="GO:0003677">
    <property type="term" value="F:DNA binding"/>
    <property type="evidence" value="ECO:0007669"/>
    <property type="project" value="InterPro"/>
</dbReference>
<dbReference type="PANTHER" id="PTHR37529">
    <property type="entry name" value="TRANSPOSASE INSG FOR INSERTION SEQUENCE ELEMENT IS4-RELATED"/>
    <property type="match status" value="1"/>
</dbReference>
<dbReference type="Gene3D" id="3.90.350.10">
    <property type="entry name" value="Transposase Inhibitor Protein From Tn5, Chain A, domain 1"/>
    <property type="match status" value="1"/>
</dbReference>
<accession>A0A517QHW8</accession>
<dbReference type="EMBL" id="CP036267">
    <property type="protein sequence ID" value="QDT31233.1"/>
    <property type="molecule type" value="Genomic_DNA"/>
</dbReference>
<feature type="domain" description="Transposase IS4-like" evidence="2">
    <location>
        <begin position="29"/>
        <end position="103"/>
    </location>
</feature>
<dbReference type="AlphaFoldDB" id="A0A517QHW8"/>
<sequence>MKLLKKLGFVRESNGIVYVWTDKAARKQQPPLVFRLVVVQSTRHPVYLITSVTNQSRLSEKQIADLYRARWGVEVFFRHLKQTFGRRKLRSHAAANAQVELQWSLVGLWSIGLYASHELVSQSIPLERLSIAQSLRAFRRIASDYLHPQQKKDRLHHLLRKALLDEYQRQDKSSRDYPRKKQERPAGKPKINKATPEQIQTAQNIKQSKKG</sequence>
<keyword evidence="4" id="KW-1185">Reference proteome</keyword>
<name>A0A517QHW8_9PLAN</name>
<proteinExistence type="predicted"/>
<reference evidence="3 4" key="1">
    <citation type="submission" date="2019-02" db="EMBL/GenBank/DDBJ databases">
        <title>Deep-cultivation of Planctomycetes and their phenomic and genomic characterization uncovers novel biology.</title>
        <authorList>
            <person name="Wiegand S."/>
            <person name="Jogler M."/>
            <person name="Boedeker C."/>
            <person name="Pinto D."/>
            <person name="Vollmers J."/>
            <person name="Rivas-Marin E."/>
            <person name="Kohn T."/>
            <person name="Peeters S.H."/>
            <person name="Heuer A."/>
            <person name="Rast P."/>
            <person name="Oberbeckmann S."/>
            <person name="Bunk B."/>
            <person name="Jeske O."/>
            <person name="Meyerdierks A."/>
            <person name="Storesund J.E."/>
            <person name="Kallscheuer N."/>
            <person name="Luecker S."/>
            <person name="Lage O.M."/>
            <person name="Pohl T."/>
            <person name="Merkel B.J."/>
            <person name="Hornburger P."/>
            <person name="Mueller R.-W."/>
            <person name="Bruemmer F."/>
            <person name="Labrenz M."/>
            <person name="Spormann A.M."/>
            <person name="Op den Camp H."/>
            <person name="Overmann J."/>
            <person name="Amann R."/>
            <person name="Jetten M.S.M."/>
            <person name="Mascher T."/>
            <person name="Medema M.H."/>
            <person name="Devos D.P."/>
            <person name="Kaster A.-K."/>
            <person name="Ovreas L."/>
            <person name="Rohde M."/>
            <person name="Galperin M.Y."/>
            <person name="Jogler C."/>
        </authorList>
    </citation>
    <scope>NUCLEOTIDE SEQUENCE [LARGE SCALE GENOMIC DNA]</scope>
    <source>
        <strain evidence="3 4">Mal48</strain>
    </source>
</reference>
<evidence type="ECO:0000259" key="2">
    <source>
        <dbReference type="Pfam" id="PF01609"/>
    </source>
</evidence>
<feature type="compositionally biased region" description="Polar residues" evidence="1">
    <location>
        <begin position="195"/>
        <end position="211"/>
    </location>
</feature>
<dbReference type="KEGG" id="tpol:Mal48_04650"/>
<evidence type="ECO:0000313" key="3">
    <source>
        <dbReference type="EMBL" id="QDT31233.1"/>
    </source>
</evidence>